<evidence type="ECO:0000259" key="1">
    <source>
        <dbReference type="Pfam" id="PF00905"/>
    </source>
</evidence>
<name>X1KC45_9ZZZZ</name>
<accession>X1KC45</accession>
<comment type="caution">
    <text evidence="2">The sequence shown here is derived from an EMBL/GenBank/DDBJ whole genome shotgun (WGS) entry which is preliminary data.</text>
</comment>
<dbReference type="EMBL" id="BARU01040625">
    <property type="protein sequence ID" value="GAH79638.1"/>
    <property type="molecule type" value="Genomic_DNA"/>
</dbReference>
<dbReference type="GO" id="GO:0005886">
    <property type="term" value="C:plasma membrane"/>
    <property type="evidence" value="ECO:0007669"/>
    <property type="project" value="TreeGrafter"/>
</dbReference>
<dbReference type="InterPro" id="IPR001460">
    <property type="entry name" value="PCN-bd_Tpept"/>
</dbReference>
<dbReference type="GO" id="GO:0071972">
    <property type="term" value="F:peptidoglycan L,D-transpeptidase activity"/>
    <property type="evidence" value="ECO:0007669"/>
    <property type="project" value="TreeGrafter"/>
</dbReference>
<dbReference type="AlphaFoldDB" id="X1KC45"/>
<dbReference type="Pfam" id="PF00905">
    <property type="entry name" value="Transpeptidase"/>
    <property type="match status" value="1"/>
</dbReference>
<dbReference type="PANTHER" id="PTHR30627:SF2">
    <property type="entry name" value="PEPTIDOGLYCAN D,D-TRANSPEPTIDASE MRDA"/>
    <property type="match status" value="1"/>
</dbReference>
<protein>
    <recommendedName>
        <fullName evidence="1">Penicillin-binding protein transpeptidase domain-containing protein</fullName>
    </recommendedName>
</protein>
<feature type="domain" description="Penicillin-binding protein transpeptidase" evidence="1">
    <location>
        <begin position="42"/>
        <end position="208"/>
    </location>
</feature>
<reference evidence="2" key="1">
    <citation type="journal article" date="2014" name="Front. Microbiol.">
        <title>High frequency of phylogenetically diverse reductive dehalogenase-homologous genes in deep subseafloor sedimentary metagenomes.</title>
        <authorList>
            <person name="Kawai M."/>
            <person name="Futagami T."/>
            <person name="Toyoda A."/>
            <person name="Takaki Y."/>
            <person name="Nishi S."/>
            <person name="Hori S."/>
            <person name="Arai W."/>
            <person name="Tsubouchi T."/>
            <person name="Morono Y."/>
            <person name="Uchiyama I."/>
            <person name="Ito T."/>
            <person name="Fujiyama A."/>
            <person name="Inagaki F."/>
            <person name="Takami H."/>
        </authorList>
    </citation>
    <scope>NUCLEOTIDE SEQUENCE</scope>
    <source>
        <strain evidence="2">Expedition CK06-06</strain>
    </source>
</reference>
<dbReference type="GO" id="GO:0071555">
    <property type="term" value="P:cell wall organization"/>
    <property type="evidence" value="ECO:0007669"/>
    <property type="project" value="TreeGrafter"/>
</dbReference>
<proteinExistence type="predicted"/>
<feature type="non-terminal residue" evidence="2">
    <location>
        <position position="1"/>
    </location>
</feature>
<sequence>RVGLFSSPDPIPPTPGNDLYLTIDLRLQQFVEDILADLTQPGAIIVADARNAQILALASSPKYDPSIFERGISPQDWATLASDPTHPLLNRGVCCSFPPGSTFKIITATAGLEEGIITPDELMPLPCYGYYVFGDHTFRCWKPGGHGSLNIAEGLTNSCNVFFFQLGFKVGLENLEKYSRKYLLGEPTGIELPGEARGLIPSIARLQEQYGDKWPAGEVLNDAIGQGHDLI</sequence>
<dbReference type="InterPro" id="IPR050515">
    <property type="entry name" value="Beta-lactam/transpept"/>
</dbReference>
<gene>
    <name evidence="2" type="ORF">S03H2_62776</name>
</gene>
<feature type="non-terminal residue" evidence="2">
    <location>
        <position position="231"/>
    </location>
</feature>
<dbReference type="Gene3D" id="3.40.710.10">
    <property type="entry name" value="DD-peptidase/beta-lactamase superfamily"/>
    <property type="match status" value="1"/>
</dbReference>
<dbReference type="PANTHER" id="PTHR30627">
    <property type="entry name" value="PEPTIDOGLYCAN D,D-TRANSPEPTIDASE"/>
    <property type="match status" value="1"/>
</dbReference>
<organism evidence="2">
    <name type="scientific">marine sediment metagenome</name>
    <dbReference type="NCBI Taxonomy" id="412755"/>
    <lineage>
        <taxon>unclassified sequences</taxon>
        <taxon>metagenomes</taxon>
        <taxon>ecological metagenomes</taxon>
    </lineage>
</organism>
<dbReference type="InterPro" id="IPR012338">
    <property type="entry name" value="Beta-lactam/transpept-like"/>
</dbReference>
<dbReference type="SUPFAM" id="SSF56601">
    <property type="entry name" value="beta-lactamase/transpeptidase-like"/>
    <property type="match status" value="1"/>
</dbReference>
<dbReference type="GO" id="GO:0008658">
    <property type="term" value="F:penicillin binding"/>
    <property type="evidence" value="ECO:0007669"/>
    <property type="project" value="InterPro"/>
</dbReference>
<evidence type="ECO:0000313" key="2">
    <source>
        <dbReference type="EMBL" id="GAH79638.1"/>
    </source>
</evidence>